<accession>A0A514A1M0</accession>
<keyword evidence="1" id="KW-0812">Transmembrane</keyword>
<gene>
    <name evidence="2" type="ORF">LAh10_44</name>
</gene>
<dbReference type="Proteomes" id="UP000318420">
    <property type="component" value="Segment"/>
</dbReference>
<keyword evidence="1" id="KW-1133">Transmembrane helix</keyword>
<proteinExistence type="predicted"/>
<name>A0A514A1M0_9CAUD</name>
<evidence type="ECO:0000313" key="2">
    <source>
        <dbReference type="EMBL" id="QDH47122.1"/>
    </source>
</evidence>
<feature type="transmembrane region" description="Helical" evidence="1">
    <location>
        <begin position="21"/>
        <end position="42"/>
    </location>
</feature>
<feature type="transmembrane region" description="Helical" evidence="1">
    <location>
        <begin position="191"/>
        <end position="218"/>
    </location>
</feature>
<organism evidence="2 3">
    <name type="scientific">Aeromonas phage LAh10</name>
    <dbReference type="NCBI Taxonomy" id="2591025"/>
    <lineage>
        <taxon>Viruses</taxon>
        <taxon>Duplodnaviria</taxon>
        <taxon>Heunggongvirae</taxon>
        <taxon>Uroviricota</taxon>
        <taxon>Caudoviricetes</taxon>
        <taxon>Chimalliviridae</taxon>
        <taxon>Ludhianavirus</taxon>
        <taxon>Ludhianavirus LAh10</taxon>
    </lineage>
</organism>
<feature type="transmembrane region" description="Helical" evidence="1">
    <location>
        <begin position="150"/>
        <end position="171"/>
    </location>
</feature>
<protein>
    <submittedName>
        <fullName evidence="2">Uncharacterized protein</fullName>
    </submittedName>
</protein>
<keyword evidence="1" id="KW-0472">Membrane</keyword>
<sequence length="236" mass="25765">MIKRVKPQPRPDRWDWIPLTLRSVSGFNSCITVALTSVIFMVTIRDAVLASTIGWFNGVTITIMTVAPIVIAWHFTNARGMLEKVLKMPPSEDGLVESVKSEVQSAHNSLGNLETCTTEECDQHTIPQGLGVITERDVGIEREIFGFTTVLLRAIAGFIASHAICMGSIIYTFTIRSAVITGKGMPGDVEVFLAIIGPVITSWSFMRAANTISALMTGTTAVIKMRKRIAELISPK</sequence>
<feature type="transmembrane region" description="Helical" evidence="1">
    <location>
        <begin position="54"/>
        <end position="75"/>
    </location>
</feature>
<dbReference type="EMBL" id="MK838116">
    <property type="protein sequence ID" value="QDH47122.1"/>
    <property type="molecule type" value="Genomic_DNA"/>
</dbReference>
<keyword evidence="3" id="KW-1185">Reference proteome</keyword>
<evidence type="ECO:0000313" key="3">
    <source>
        <dbReference type="Proteomes" id="UP000318420"/>
    </source>
</evidence>
<reference evidence="2 3" key="1">
    <citation type="submission" date="2019-04" db="EMBL/GenBank/DDBJ databases">
        <title>Novel bacteriophages capable of disrupting biofilms from clinical strains of Aeromonas hydrophila with intrinsic antibiotic resistance.</title>
        <authorList>
            <person name="Kabwe M."/>
            <person name="Brown T.L."/>
            <person name="Speirs L."/>
            <person name="Ku H."/>
            <person name="Leach M."/>
            <person name="Chan H.T."/>
            <person name="Petrovski S."/>
            <person name="Lock P."/>
            <person name="Tucci J."/>
        </authorList>
    </citation>
    <scope>NUCLEOTIDE SEQUENCE [LARGE SCALE GENOMIC DNA]</scope>
</reference>
<evidence type="ECO:0000256" key="1">
    <source>
        <dbReference type="SAM" id="Phobius"/>
    </source>
</evidence>